<protein>
    <submittedName>
        <fullName evidence="1">Uncharacterized protein</fullName>
    </submittedName>
</protein>
<gene>
    <name evidence="1" type="ordered locus">KSE_52150</name>
</gene>
<keyword evidence="2" id="KW-1185">Reference proteome</keyword>
<dbReference type="EMBL" id="AP010968">
    <property type="protein sequence ID" value="BAJ30991.1"/>
    <property type="molecule type" value="Genomic_DNA"/>
</dbReference>
<accession>E4NHL1</accession>
<reference evidence="1 2" key="1">
    <citation type="journal article" date="2010" name="DNA Res.">
        <title>Genome sequence of Kitasatospora setae NBRC 14216T: an evolutionary snapshot of the family Streptomycetaceae.</title>
        <authorList>
            <person name="Ichikawa N."/>
            <person name="Oguchi A."/>
            <person name="Ikeda H."/>
            <person name="Ishikawa J."/>
            <person name="Kitani S."/>
            <person name="Watanabe Y."/>
            <person name="Nakamura S."/>
            <person name="Katano Y."/>
            <person name="Kishi E."/>
            <person name="Sasagawa M."/>
            <person name="Ankai A."/>
            <person name="Fukui S."/>
            <person name="Hashimoto Y."/>
            <person name="Kamata S."/>
            <person name="Otoguro M."/>
            <person name="Tanikawa S."/>
            <person name="Nihira T."/>
            <person name="Horinouchi S."/>
            <person name="Ohnishi Y."/>
            <person name="Hayakawa M."/>
            <person name="Kuzuyama T."/>
            <person name="Arisawa A."/>
            <person name="Nomoto F."/>
            <person name="Miura H."/>
            <person name="Takahashi Y."/>
            <person name="Fujita N."/>
        </authorList>
    </citation>
    <scope>NUCLEOTIDE SEQUENCE [LARGE SCALE GENOMIC DNA]</scope>
    <source>
        <strain evidence="2">ATCC 33774 / DSM 43861 / JCM 3304 / KCC A-0304 / NBRC 14216 / KM-6054</strain>
    </source>
</reference>
<sequence>MLRDIAPQDLFALLPAVVRTSGGQIGVVLRLVDAATGEVELYRDHEVTRTTTQAMQAEFVLDHAVQAEYLRDALKEVQSTAARDRAQQTLLHDRKLEDIREYAIERHEAGDICREGLNNFLEHFDFDPYVTRVKVKFTMTGSFVVDSDSAGATEDDVNDYLKPDLSSVDNVDDQTVDYEVTVDEAYEL</sequence>
<name>E4NHL1_KITSK</name>
<dbReference type="eggNOG" id="ENOG50321SB">
    <property type="taxonomic scope" value="Bacteria"/>
</dbReference>
<dbReference type="STRING" id="452652.KSE_52150"/>
<evidence type="ECO:0000313" key="2">
    <source>
        <dbReference type="Proteomes" id="UP000007076"/>
    </source>
</evidence>
<dbReference type="KEGG" id="ksk:KSE_52150"/>
<dbReference type="PATRIC" id="fig|452652.3.peg.5210"/>
<proteinExistence type="predicted"/>
<dbReference type="HOGENOM" id="CLU_1439342_0_0_11"/>
<organism evidence="1 2">
    <name type="scientific">Kitasatospora setae (strain ATCC 33774 / DSM 43861 / JCM 3304 / KCC A-0304 / NBRC 14216 / KM-6054)</name>
    <name type="common">Streptomyces setae</name>
    <dbReference type="NCBI Taxonomy" id="452652"/>
    <lineage>
        <taxon>Bacteria</taxon>
        <taxon>Bacillati</taxon>
        <taxon>Actinomycetota</taxon>
        <taxon>Actinomycetes</taxon>
        <taxon>Kitasatosporales</taxon>
        <taxon>Streptomycetaceae</taxon>
        <taxon>Kitasatospora</taxon>
    </lineage>
</organism>
<evidence type="ECO:0000313" key="1">
    <source>
        <dbReference type="EMBL" id="BAJ30991.1"/>
    </source>
</evidence>
<dbReference type="Proteomes" id="UP000007076">
    <property type="component" value="Chromosome"/>
</dbReference>
<dbReference type="AlphaFoldDB" id="E4NHL1"/>